<name>A0AAV7GN81_DENCH</name>
<evidence type="ECO:0000313" key="2">
    <source>
        <dbReference type="EMBL" id="KAH0456992.1"/>
    </source>
</evidence>
<feature type="region of interest" description="Disordered" evidence="1">
    <location>
        <begin position="351"/>
        <end position="393"/>
    </location>
</feature>
<dbReference type="AlphaFoldDB" id="A0AAV7GN81"/>
<dbReference type="EMBL" id="JAGFBR010000013">
    <property type="protein sequence ID" value="KAH0456992.1"/>
    <property type="molecule type" value="Genomic_DNA"/>
</dbReference>
<organism evidence="2 3">
    <name type="scientific">Dendrobium chrysotoxum</name>
    <name type="common">Orchid</name>
    <dbReference type="NCBI Taxonomy" id="161865"/>
    <lineage>
        <taxon>Eukaryota</taxon>
        <taxon>Viridiplantae</taxon>
        <taxon>Streptophyta</taxon>
        <taxon>Embryophyta</taxon>
        <taxon>Tracheophyta</taxon>
        <taxon>Spermatophyta</taxon>
        <taxon>Magnoliopsida</taxon>
        <taxon>Liliopsida</taxon>
        <taxon>Asparagales</taxon>
        <taxon>Orchidaceae</taxon>
        <taxon>Epidendroideae</taxon>
        <taxon>Malaxideae</taxon>
        <taxon>Dendrobiinae</taxon>
        <taxon>Dendrobium</taxon>
    </lineage>
</organism>
<gene>
    <name evidence="2" type="ORF">IEQ34_014899</name>
</gene>
<accession>A0AAV7GN81</accession>
<proteinExistence type="predicted"/>
<evidence type="ECO:0000313" key="3">
    <source>
        <dbReference type="Proteomes" id="UP000775213"/>
    </source>
</evidence>
<feature type="region of interest" description="Disordered" evidence="1">
    <location>
        <begin position="1"/>
        <end position="24"/>
    </location>
</feature>
<feature type="compositionally biased region" description="Basic and acidic residues" evidence="1">
    <location>
        <begin position="10"/>
        <end position="24"/>
    </location>
</feature>
<comment type="caution">
    <text evidence="2">The sequence shown here is derived from an EMBL/GenBank/DDBJ whole genome shotgun (WGS) entry which is preliminary data.</text>
</comment>
<reference evidence="2 3" key="1">
    <citation type="journal article" date="2021" name="Hortic Res">
        <title>Chromosome-scale assembly of the Dendrobium chrysotoxum genome enhances the understanding of orchid evolution.</title>
        <authorList>
            <person name="Zhang Y."/>
            <person name="Zhang G.Q."/>
            <person name="Zhang D."/>
            <person name="Liu X.D."/>
            <person name="Xu X.Y."/>
            <person name="Sun W.H."/>
            <person name="Yu X."/>
            <person name="Zhu X."/>
            <person name="Wang Z.W."/>
            <person name="Zhao X."/>
            <person name="Zhong W.Y."/>
            <person name="Chen H."/>
            <person name="Yin W.L."/>
            <person name="Huang T."/>
            <person name="Niu S.C."/>
            <person name="Liu Z.J."/>
        </authorList>
    </citation>
    <scope>NUCLEOTIDE SEQUENCE [LARGE SCALE GENOMIC DNA]</scope>
    <source>
        <strain evidence="2">Lindl</strain>
    </source>
</reference>
<keyword evidence="3" id="KW-1185">Reference proteome</keyword>
<evidence type="ECO:0000256" key="1">
    <source>
        <dbReference type="SAM" id="MobiDB-lite"/>
    </source>
</evidence>
<dbReference type="Proteomes" id="UP000775213">
    <property type="component" value="Unassembled WGS sequence"/>
</dbReference>
<protein>
    <submittedName>
        <fullName evidence="2">Uncharacterized protein</fullName>
    </submittedName>
</protein>
<feature type="compositionally biased region" description="Acidic residues" evidence="1">
    <location>
        <begin position="383"/>
        <end position="393"/>
    </location>
</feature>
<feature type="compositionally biased region" description="Low complexity" evidence="1">
    <location>
        <begin position="358"/>
        <end position="368"/>
    </location>
</feature>
<sequence>MGDLASSKIPSEDHPAQRPEAPKADDVISTVTEDSFISFRKKFHFPNDLVMKVPARTDRACFPPPGYVTVYEFSLRAGLRFPPSSELIDILTLCGVCLSQFSYRAMSIVMGLIVLFRDRGVVLSSECLSRMGRLFSDAQGRISFRSKWLDIRTRDPSKGWISNFFYVQNDWGLQEKWGKLKELPVPLHIGAEDLLRILKLPDLDAIHYEVRYLSRYVDEEYLFKVGLSTQAGRSHAQMLKKSARVPEVVPQKNHSKRPGSEEGLQHVLEAENERLQSVLSEKEAQQLPSAVIEEFKKSYAFKIIIEDHIQEARSHIYDVEVKALEAECAEDGFIRGFMKGVRTVHRKTGAEIEGLTPSQASSDASSDSGGEELESELQRAFALEEDEDDVEIL</sequence>